<evidence type="ECO:0000256" key="7">
    <source>
        <dbReference type="ARBA" id="ARBA00047899"/>
    </source>
</evidence>
<feature type="compositionally biased region" description="Polar residues" evidence="10">
    <location>
        <begin position="573"/>
        <end position="600"/>
    </location>
</feature>
<dbReference type="AlphaFoldDB" id="A0A369KDW0"/>
<evidence type="ECO:0000256" key="6">
    <source>
        <dbReference type="ARBA" id="ARBA00022840"/>
    </source>
</evidence>
<feature type="region of interest" description="Disordered" evidence="10">
    <location>
        <begin position="426"/>
        <end position="447"/>
    </location>
</feature>
<feature type="compositionally biased region" description="Low complexity" evidence="10">
    <location>
        <begin position="354"/>
        <end position="377"/>
    </location>
</feature>
<feature type="domain" description="Protein kinase" evidence="11">
    <location>
        <begin position="552"/>
        <end position="956"/>
    </location>
</feature>
<dbReference type="PROSITE" id="PS00107">
    <property type="entry name" value="PROTEIN_KINASE_ATP"/>
    <property type="match status" value="1"/>
</dbReference>
<dbReference type="SMART" id="SM00220">
    <property type="entry name" value="S_TKc"/>
    <property type="match status" value="1"/>
</dbReference>
<dbReference type="GO" id="GO:0004674">
    <property type="term" value="F:protein serine/threonine kinase activity"/>
    <property type="evidence" value="ECO:0007669"/>
    <property type="project" value="UniProtKB-KW"/>
</dbReference>
<name>A0A369KDW0_HYPMA</name>
<feature type="region of interest" description="Disordered" evidence="10">
    <location>
        <begin position="499"/>
        <end position="522"/>
    </location>
</feature>
<sequence length="968" mass="103126">MAPTQSCAKYQYVVTPNGPKILPVEDPSAKDEESPADYNAGGYLPVKLNDTFKNGRYRVIRKLGWGHFSTVWLVKDTHTHCHSALKVVKSAGRYAETARDEIKLLSRVSAFSPTHPGQSHIVSFLDSFSYQGPEASHVCIVFEPLGENLLALIERNKKKGVPRALVKVIAKQILLGLQYLHDECDLVHTDIKPENILISIPDIEAHIQNELSQSPTPTSRRVGVPLPTKSRAGVSIPQSQQRARRQVQIFDSQPLASPGRSVDLARSGHASMSNVRQGNSGSGSGSNSLAGSYVAQMHLARLTGSGAITTSGTAKSLSSTASKFPSGLSTSEPRSDAVQTSNSDSRLTSGKHFSSALIPNPNPLSPSTSSSSSSIFSTVGSTTAGSSSIISTPPTSLSHSIGNVVAGFMGLTKVGDQLTTRTSVFVDGSNNADGPREGLPMQGKKGKGKMNLEDELEAAASTSWNHQLRPSSWTDKISASLSSSYKSTTSMNGKSKLCQVQSNGHGHSRSHSGLPAPSYWKDPGTAAPAPALLVSAVAGADKGDDTGPYFDFAAVSIPGCSTTSESSSATATVAQPSRNGTPNPTEKSTSPSKVPASKTLSLLNGVKKAGAETRTLLVESAADSDNSTPNPSVGVAKPSPSLLTQTAPLRMGPSPSKPPRTTLRPSPPHHKSQLSAHMHSHLIACVCSESSHDHNLHSRTSKANISHTNARNITATTTLNVTATTTLTSPTSVTPTPTTPPPSAPPPTPVESPSTTTLIPAPVASNASSQTPSPPIPLPISTEPLVPSPPPISIKIADLGNATPSKKHYTEDIQTRQYRAPEAILGKRDWDARADIWSVACVVFELLTAEFLFDPHGQGELFTKDDDHMAQVIELLGDYPLEVKMGGKYSRELFDHSGALRYIKTLKPWPLKRVMTEKYLFSEQHADALCEFLLPMLAIDMRQRANARDMLDHPWLTPTADDEVVGEW</sequence>
<dbReference type="OrthoDB" id="2649at2759"/>
<dbReference type="EMBL" id="LUEZ02000010">
    <property type="protein sequence ID" value="RDB29116.1"/>
    <property type="molecule type" value="Genomic_DNA"/>
</dbReference>
<keyword evidence="13" id="KW-1185">Reference proteome</keyword>
<feature type="binding site" evidence="9">
    <location>
        <position position="86"/>
    </location>
    <ligand>
        <name>ATP</name>
        <dbReference type="ChEBI" id="CHEBI:30616"/>
    </ligand>
</feature>
<evidence type="ECO:0000259" key="11">
    <source>
        <dbReference type="PROSITE" id="PS50011"/>
    </source>
</evidence>
<dbReference type="GO" id="GO:0005524">
    <property type="term" value="F:ATP binding"/>
    <property type="evidence" value="ECO:0007669"/>
    <property type="project" value="UniProtKB-UniRule"/>
</dbReference>
<evidence type="ECO:0000256" key="5">
    <source>
        <dbReference type="ARBA" id="ARBA00022777"/>
    </source>
</evidence>
<dbReference type="Gene3D" id="1.10.510.10">
    <property type="entry name" value="Transferase(Phosphotransferase) domain 1"/>
    <property type="match status" value="2"/>
</dbReference>
<dbReference type="PROSITE" id="PS50011">
    <property type="entry name" value="PROTEIN_KINASE_DOM"/>
    <property type="match status" value="2"/>
</dbReference>
<dbReference type="SUPFAM" id="SSF56112">
    <property type="entry name" value="Protein kinase-like (PK-like)"/>
    <property type="match status" value="1"/>
</dbReference>
<feature type="compositionally biased region" description="Low complexity" evidence="10">
    <location>
        <begin position="561"/>
        <end position="572"/>
    </location>
</feature>
<evidence type="ECO:0000256" key="1">
    <source>
        <dbReference type="ARBA" id="ARBA00012513"/>
    </source>
</evidence>
<evidence type="ECO:0000256" key="8">
    <source>
        <dbReference type="ARBA" id="ARBA00048679"/>
    </source>
</evidence>
<evidence type="ECO:0000313" key="12">
    <source>
        <dbReference type="EMBL" id="RDB29116.1"/>
    </source>
</evidence>
<proteinExistence type="predicted"/>
<accession>A0A369KDW0</accession>
<feature type="region of interest" description="Disordered" evidence="10">
    <location>
        <begin position="561"/>
        <end position="600"/>
    </location>
</feature>
<dbReference type="PANTHER" id="PTHR47634">
    <property type="entry name" value="PROTEIN KINASE DOMAIN-CONTAINING PROTEIN-RELATED"/>
    <property type="match status" value="1"/>
</dbReference>
<evidence type="ECO:0000256" key="2">
    <source>
        <dbReference type="ARBA" id="ARBA00022527"/>
    </source>
</evidence>
<feature type="region of interest" description="Disordered" evidence="10">
    <location>
        <begin position="620"/>
        <end position="677"/>
    </location>
</feature>
<dbReference type="PROSITE" id="PS00108">
    <property type="entry name" value="PROTEIN_KINASE_ST"/>
    <property type="match status" value="1"/>
</dbReference>
<dbReference type="InParanoid" id="A0A369KDW0"/>
<keyword evidence="4 9" id="KW-0547">Nucleotide-binding</keyword>
<evidence type="ECO:0000256" key="3">
    <source>
        <dbReference type="ARBA" id="ARBA00022679"/>
    </source>
</evidence>
<dbReference type="Pfam" id="PF00069">
    <property type="entry name" value="Pkinase"/>
    <property type="match status" value="2"/>
</dbReference>
<dbReference type="GO" id="GO:0005634">
    <property type="term" value="C:nucleus"/>
    <property type="evidence" value="ECO:0007669"/>
    <property type="project" value="TreeGrafter"/>
</dbReference>
<reference evidence="12" key="1">
    <citation type="submission" date="2018-04" db="EMBL/GenBank/DDBJ databases">
        <title>Whole genome sequencing of Hypsizygus marmoreus.</title>
        <authorList>
            <person name="Choi I.-G."/>
            <person name="Min B."/>
            <person name="Kim J.-G."/>
            <person name="Kim S."/>
            <person name="Oh Y.-L."/>
            <person name="Kong W.-S."/>
            <person name="Park H."/>
            <person name="Jeong J."/>
            <person name="Song E.-S."/>
        </authorList>
    </citation>
    <scope>NUCLEOTIDE SEQUENCE [LARGE SCALE GENOMIC DNA]</scope>
    <source>
        <strain evidence="12">51987-8</strain>
    </source>
</reference>
<comment type="catalytic activity">
    <reaction evidence="8">
        <text>L-seryl-[protein] + ATP = O-phospho-L-seryl-[protein] + ADP + H(+)</text>
        <dbReference type="Rhea" id="RHEA:17989"/>
        <dbReference type="Rhea" id="RHEA-COMP:9863"/>
        <dbReference type="Rhea" id="RHEA-COMP:11604"/>
        <dbReference type="ChEBI" id="CHEBI:15378"/>
        <dbReference type="ChEBI" id="CHEBI:29999"/>
        <dbReference type="ChEBI" id="CHEBI:30616"/>
        <dbReference type="ChEBI" id="CHEBI:83421"/>
        <dbReference type="ChEBI" id="CHEBI:456216"/>
        <dbReference type="EC" id="2.7.11.1"/>
    </reaction>
</comment>
<dbReference type="STRING" id="39966.A0A369KDW0"/>
<dbReference type="GO" id="GO:0000245">
    <property type="term" value="P:spliceosomal complex assembly"/>
    <property type="evidence" value="ECO:0007669"/>
    <property type="project" value="TreeGrafter"/>
</dbReference>
<dbReference type="EC" id="2.7.11.1" evidence="1"/>
<dbReference type="GO" id="GO:0050684">
    <property type="term" value="P:regulation of mRNA processing"/>
    <property type="evidence" value="ECO:0007669"/>
    <property type="project" value="TreeGrafter"/>
</dbReference>
<keyword evidence="3" id="KW-0808">Transferase</keyword>
<dbReference type="InterPro" id="IPR011009">
    <property type="entry name" value="Kinase-like_dom_sf"/>
</dbReference>
<evidence type="ECO:0000256" key="10">
    <source>
        <dbReference type="SAM" id="MobiDB-lite"/>
    </source>
</evidence>
<gene>
    <name evidence="12" type="primary">dsk1_1</name>
    <name evidence="12" type="ORF">Hypma_015204</name>
</gene>
<feature type="region of interest" description="Disordered" evidence="10">
    <location>
        <begin position="309"/>
        <end position="377"/>
    </location>
</feature>
<dbReference type="InterPro" id="IPR051334">
    <property type="entry name" value="SRPK"/>
</dbReference>
<feature type="compositionally biased region" description="Polar residues" evidence="10">
    <location>
        <begin position="210"/>
        <end position="219"/>
    </location>
</feature>
<comment type="caution">
    <text evidence="12">The sequence shown here is derived from an EMBL/GenBank/DDBJ whole genome shotgun (WGS) entry which is preliminary data.</text>
</comment>
<dbReference type="Proteomes" id="UP000076154">
    <property type="component" value="Unassembled WGS sequence"/>
</dbReference>
<dbReference type="PRINTS" id="PR01217">
    <property type="entry name" value="PRICHEXTENSN"/>
</dbReference>
<evidence type="ECO:0000256" key="9">
    <source>
        <dbReference type="PROSITE-ProRule" id="PRU10141"/>
    </source>
</evidence>
<dbReference type="InterPro" id="IPR008271">
    <property type="entry name" value="Ser/Thr_kinase_AS"/>
</dbReference>
<keyword evidence="6 9" id="KW-0067">ATP-binding</keyword>
<feature type="compositionally biased region" description="Polar residues" evidence="10">
    <location>
        <begin position="315"/>
        <end position="352"/>
    </location>
</feature>
<feature type="region of interest" description="Disordered" evidence="10">
    <location>
        <begin position="721"/>
        <end position="775"/>
    </location>
</feature>
<dbReference type="Gene3D" id="3.30.200.20">
    <property type="entry name" value="Phosphorylase Kinase, domain 1"/>
    <property type="match status" value="1"/>
</dbReference>
<evidence type="ECO:0000313" key="13">
    <source>
        <dbReference type="Proteomes" id="UP000076154"/>
    </source>
</evidence>
<dbReference type="FunFam" id="1.10.510.10:FF:000275">
    <property type="entry name" value="SRSF protein kinase 2 isoform X3"/>
    <property type="match status" value="1"/>
</dbReference>
<feature type="compositionally biased region" description="Low complexity" evidence="10">
    <location>
        <begin position="721"/>
        <end position="736"/>
    </location>
</feature>
<dbReference type="PANTHER" id="PTHR47634:SF9">
    <property type="entry name" value="PROTEIN KINASE DOMAIN-CONTAINING PROTEIN-RELATED"/>
    <property type="match status" value="1"/>
</dbReference>
<organism evidence="12 13">
    <name type="scientific">Hypsizygus marmoreus</name>
    <name type="common">White beech mushroom</name>
    <name type="synonym">Agaricus marmoreus</name>
    <dbReference type="NCBI Taxonomy" id="39966"/>
    <lineage>
        <taxon>Eukaryota</taxon>
        <taxon>Fungi</taxon>
        <taxon>Dikarya</taxon>
        <taxon>Basidiomycota</taxon>
        <taxon>Agaricomycotina</taxon>
        <taxon>Agaricomycetes</taxon>
        <taxon>Agaricomycetidae</taxon>
        <taxon>Agaricales</taxon>
        <taxon>Tricholomatineae</taxon>
        <taxon>Lyophyllaceae</taxon>
        <taxon>Hypsizygus</taxon>
    </lineage>
</organism>
<comment type="catalytic activity">
    <reaction evidence="7">
        <text>L-threonyl-[protein] + ATP = O-phospho-L-threonyl-[protein] + ADP + H(+)</text>
        <dbReference type="Rhea" id="RHEA:46608"/>
        <dbReference type="Rhea" id="RHEA-COMP:11060"/>
        <dbReference type="Rhea" id="RHEA-COMP:11605"/>
        <dbReference type="ChEBI" id="CHEBI:15378"/>
        <dbReference type="ChEBI" id="CHEBI:30013"/>
        <dbReference type="ChEBI" id="CHEBI:30616"/>
        <dbReference type="ChEBI" id="CHEBI:61977"/>
        <dbReference type="ChEBI" id="CHEBI:456216"/>
        <dbReference type="EC" id="2.7.11.1"/>
    </reaction>
</comment>
<dbReference type="GO" id="GO:0005737">
    <property type="term" value="C:cytoplasm"/>
    <property type="evidence" value="ECO:0007669"/>
    <property type="project" value="TreeGrafter"/>
</dbReference>
<protein>
    <recommendedName>
        <fullName evidence="1">non-specific serine/threonine protein kinase</fullName>
        <ecNumber evidence="1">2.7.11.1</ecNumber>
    </recommendedName>
</protein>
<keyword evidence="2" id="KW-0723">Serine/threonine-protein kinase</keyword>
<feature type="compositionally biased region" description="Pro residues" evidence="10">
    <location>
        <begin position="737"/>
        <end position="750"/>
    </location>
</feature>
<feature type="region of interest" description="Disordered" evidence="10">
    <location>
        <begin position="210"/>
        <end position="287"/>
    </location>
</feature>
<keyword evidence="5 12" id="KW-0418">Kinase</keyword>
<evidence type="ECO:0000256" key="4">
    <source>
        <dbReference type="ARBA" id="ARBA00022741"/>
    </source>
</evidence>
<dbReference type="InterPro" id="IPR017441">
    <property type="entry name" value="Protein_kinase_ATP_BS"/>
</dbReference>
<feature type="domain" description="Protein kinase" evidence="11">
    <location>
        <begin position="57"/>
        <end position="358"/>
    </location>
</feature>
<dbReference type="InterPro" id="IPR000719">
    <property type="entry name" value="Prot_kinase_dom"/>
</dbReference>